<keyword evidence="7" id="KW-0029">Amino-acid transport</keyword>
<keyword evidence="4" id="KW-1003">Cell membrane</keyword>
<dbReference type="Gene3D" id="3.40.50.300">
    <property type="entry name" value="P-loop containing nucleotide triphosphate hydrolases"/>
    <property type="match status" value="1"/>
</dbReference>
<sequence>MASNLNLVEPQSRGPFIGVGNVTKSYGSLTVLNGISLEVAKGEVLVLCGPSGCGKSTLLRCLNGLETIQSGSITINGRRVENATPEQLQQIRLMTGFVFQNFNLFPHMTTLENIVIAPQKVKRIPAREAKEQAEHLLEQVGMSTKAESYPYQLSGGQRQRVAIARALAMKPSLMLFDEPTSALDPEMREEVLQVIRRVHQEHKMTMVVVTHEIGFAKNVASRAMLLDQGQIVEEAPARDFFESPREERTRKFLRAIAND</sequence>
<comment type="caution">
    <text evidence="10">The sequence shown here is derived from an EMBL/GenBank/DDBJ whole genome shotgun (WGS) entry which is preliminary data.</text>
</comment>
<dbReference type="PIRSF" id="PIRSF039085">
    <property type="entry name" value="ABC_ATPase_HisP"/>
    <property type="match status" value="1"/>
</dbReference>
<dbReference type="GO" id="GO:0015424">
    <property type="term" value="F:ABC-type amino acid transporter activity"/>
    <property type="evidence" value="ECO:0007669"/>
    <property type="project" value="InterPro"/>
</dbReference>
<dbReference type="CDD" id="cd03262">
    <property type="entry name" value="ABC_HisP_GlnQ"/>
    <property type="match status" value="1"/>
</dbReference>
<dbReference type="PROSITE" id="PS50893">
    <property type="entry name" value="ABC_TRANSPORTER_2"/>
    <property type="match status" value="1"/>
</dbReference>
<dbReference type="Pfam" id="PF00005">
    <property type="entry name" value="ABC_tran"/>
    <property type="match status" value="1"/>
</dbReference>
<reference evidence="10 11" key="1">
    <citation type="journal article" date="2012" name="J. Bacteriol.">
        <title>Genome Sequence of Nitratireductor aquibiodomus Strain RA22.</title>
        <authorList>
            <person name="Singh A."/>
            <person name="Jangir P.K."/>
            <person name="Kumari C."/>
            <person name="Sharma R."/>
        </authorList>
    </citation>
    <scope>NUCLEOTIDE SEQUENCE [LARGE SCALE GENOMIC DNA]</scope>
    <source>
        <strain evidence="10 11">RA22</strain>
    </source>
</reference>
<comment type="similarity">
    <text evidence="2">Belongs to the ABC transporter superfamily.</text>
</comment>
<evidence type="ECO:0000256" key="4">
    <source>
        <dbReference type="ARBA" id="ARBA00022475"/>
    </source>
</evidence>
<dbReference type="InterPro" id="IPR003439">
    <property type="entry name" value="ABC_transporter-like_ATP-bd"/>
</dbReference>
<dbReference type="GO" id="GO:0005886">
    <property type="term" value="C:plasma membrane"/>
    <property type="evidence" value="ECO:0007669"/>
    <property type="project" value="UniProtKB-SubCell"/>
</dbReference>
<evidence type="ECO:0000256" key="2">
    <source>
        <dbReference type="ARBA" id="ARBA00005417"/>
    </source>
</evidence>
<evidence type="ECO:0000313" key="10">
    <source>
        <dbReference type="EMBL" id="EIM72658.1"/>
    </source>
</evidence>
<dbReference type="PANTHER" id="PTHR43166:SF9">
    <property type="entry name" value="GLUTAMATE_ASPARTATE IMPORT ATP-BINDING PROTEIN GLTL"/>
    <property type="match status" value="1"/>
</dbReference>
<dbReference type="EMBL" id="AJXZ01000049">
    <property type="protein sequence ID" value="EIM72658.1"/>
    <property type="molecule type" value="Genomic_DNA"/>
</dbReference>
<dbReference type="PATRIC" id="fig|1189611.3.peg.3725"/>
<evidence type="ECO:0000259" key="9">
    <source>
        <dbReference type="PROSITE" id="PS50893"/>
    </source>
</evidence>
<name>I5BSV6_9HYPH</name>
<dbReference type="FunFam" id="3.40.50.300:FF:000020">
    <property type="entry name" value="Amino acid ABC transporter ATP-binding component"/>
    <property type="match status" value="1"/>
</dbReference>
<dbReference type="AlphaFoldDB" id="I5BSV6"/>
<dbReference type="RefSeq" id="WP_007009965.1">
    <property type="nucleotide sequence ID" value="NZ_AJXZ01000049.1"/>
</dbReference>
<dbReference type="SUPFAM" id="SSF52540">
    <property type="entry name" value="P-loop containing nucleoside triphosphate hydrolases"/>
    <property type="match status" value="1"/>
</dbReference>
<evidence type="ECO:0000256" key="6">
    <source>
        <dbReference type="ARBA" id="ARBA00022840"/>
    </source>
</evidence>
<evidence type="ECO:0000256" key="1">
    <source>
        <dbReference type="ARBA" id="ARBA00004202"/>
    </source>
</evidence>
<dbReference type="InterPro" id="IPR017871">
    <property type="entry name" value="ABC_transporter-like_CS"/>
</dbReference>
<dbReference type="InterPro" id="IPR027417">
    <property type="entry name" value="P-loop_NTPase"/>
</dbReference>
<dbReference type="GO" id="GO:0005524">
    <property type="term" value="F:ATP binding"/>
    <property type="evidence" value="ECO:0007669"/>
    <property type="project" value="UniProtKB-KW"/>
</dbReference>
<evidence type="ECO:0000256" key="8">
    <source>
        <dbReference type="ARBA" id="ARBA00023136"/>
    </source>
</evidence>
<dbReference type="PROSITE" id="PS00211">
    <property type="entry name" value="ABC_TRANSPORTER_1"/>
    <property type="match status" value="1"/>
</dbReference>
<keyword evidence="3" id="KW-0813">Transport</keyword>
<keyword evidence="6" id="KW-0067">ATP-binding</keyword>
<dbReference type="InterPro" id="IPR003593">
    <property type="entry name" value="AAA+_ATPase"/>
</dbReference>
<organism evidence="10 11">
    <name type="scientific">Nitratireductor aquibiodomus RA22</name>
    <dbReference type="NCBI Taxonomy" id="1189611"/>
    <lineage>
        <taxon>Bacteria</taxon>
        <taxon>Pseudomonadati</taxon>
        <taxon>Pseudomonadota</taxon>
        <taxon>Alphaproteobacteria</taxon>
        <taxon>Hyphomicrobiales</taxon>
        <taxon>Phyllobacteriaceae</taxon>
        <taxon>Nitratireductor</taxon>
    </lineage>
</organism>
<dbReference type="InterPro" id="IPR050086">
    <property type="entry name" value="MetN_ABC_transporter-like"/>
</dbReference>
<dbReference type="Proteomes" id="UP000004622">
    <property type="component" value="Unassembled WGS sequence"/>
</dbReference>
<keyword evidence="5" id="KW-0547">Nucleotide-binding</keyword>
<evidence type="ECO:0000313" key="11">
    <source>
        <dbReference type="Proteomes" id="UP000004622"/>
    </source>
</evidence>
<dbReference type="OrthoDB" id="9802264at2"/>
<evidence type="ECO:0000256" key="7">
    <source>
        <dbReference type="ARBA" id="ARBA00022970"/>
    </source>
</evidence>
<protein>
    <submittedName>
        <fullName evidence="10">Phosphonate-transporting ATPase</fullName>
    </submittedName>
</protein>
<evidence type="ECO:0000256" key="5">
    <source>
        <dbReference type="ARBA" id="ARBA00022741"/>
    </source>
</evidence>
<keyword evidence="8" id="KW-0472">Membrane</keyword>
<dbReference type="PANTHER" id="PTHR43166">
    <property type="entry name" value="AMINO ACID IMPORT ATP-BINDING PROTEIN"/>
    <property type="match status" value="1"/>
</dbReference>
<dbReference type="SMART" id="SM00382">
    <property type="entry name" value="AAA"/>
    <property type="match status" value="1"/>
</dbReference>
<gene>
    <name evidence="10" type="ORF">A33O_18469</name>
</gene>
<feature type="domain" description="ABC transporter" evidence="9">
    <location>
        <begin position="17"/>
        <end position="253"/>
    </location>
</feature>
<comment type="subcellular location">
    <subcellularLocation>
        <location evidence="1">Cell membrane</location>
        <topology evidence="1">Peripheral membrane protein</topology>
    </subcellularLocation>
</comment>
<dbReference type="GO" id="GO:0016887">
    <property type="term" value="F:ATP hydrolysis activity"/>
    <property type="evidence" value="ECO:0007669"/>
    <property type="project" value="InterPro"/>
</dbReference>
<proteinExistence type="inferred from homology"/>
<accession>I5BSV6</accession>
<dbReference type="InterPro" id="IPR030679">
    <property type="entry name" value="ABC_ATPase_HisP-typ"/>
</dbReference>
<evidence type="ECO:0000256" key="3">
    <source>
        <dbReference type="ARBA" id="ARBA00022448"/>
    </source>
</evidence>